<keyword evidence="3" id="KW-0285">Flavoprotein</keyword>
<feature type="transmembrane region" description="Helical" evidence="6">
    <location>
        <begin position="25"/>
        <end position="48"/>
    </location>
</feature>
<keyword evidence="6" id="KW-1133">Transmembrane helix</keyword>
<proteinExistence type="predicted"/>
<dbReference type="Pfam" id="PF04205">
    <property type="entry name" value="FMN_bind"/>
    <property type="match status" value="1"/>
</dbReference>
<evidence type="ECO:0000256" key="2">
    <source>
        <dbReference type="ARBA" id="ARBA00022553"/>
    </source>
</evidence>
<keyword evidence="2" id="KW-0597">Phosphoprotein</keyword>
<dbReference type="SMART" id="SM00900">
    <property type="entry name" value="FMN_bind"/>
    <property type="match status" value="1"/>
</dbReference>
<evidence type="ECO:0000313" key="8">
    <source>
        <dbReference type="EMBL" id="MDM8274913.1"/>
    </source>
</evidence>
<dbReference type="PANTHER" id="PTHR36118:SF1">
    <property type="entry name" value="ION-TRANSLOCATING OXIDOREDUCTASE COMPLEX SUBUNIT G"/>
    <property type="match status" value="1"/>
</dbReference>
<evidence type="ECO:0000256" key="3">
    <source>
        <dbReference type="ARBA" id="ARBA00022630"/>
    </source>
</evidence>
<dbReference type="InterPro" id="IPR010209">
    <property type="entry name" value="Ion_transpt_RnfG/RsxG"/>
</dbReference>
<comment type="caution">
    <text evidence="8">The sequence shown here is derived from an EMBL/GenBank/DDBJ whole genome shotgun (WGS) entry which is preliminary data.</text>
</comment>
<feature type="domain" description="FMN-binding" evidence="7">
    <location>
        <begin position="112"/>
        <end position="201"/>
    </location>
</feature>
<keyword evidence="5" id="KW-0249">Electron transport</keyword>
<evidence type="ECO:0000256" key="4">
    <source>
        <dbReference type="ARBA" id="ARBA00022643"/>
    </source>
</evidence>
<evidence type="ECO:0000256" key="1">
    <source>
        <dbReference type="ARBA" id="ARBA00022448"/>
    </source>
</evidence>
<protein>
    <submittedName>
        <fullName evidence="8">FMN-binding protein</fullName>
    </submittedName>
</protein>
<dbReference type="Proteomes" id="UP001529421">
    <property type="component" value="Unassembled WGS sequence"/>
</dbReference>
<keyword evidence="4" id="KW-0288">FMN</keyword>
<evidence type="ECO:0000256" key="6">
    <source>
        <dbReference type="SAM" id="Phobius"/>
    </source>
</evidence>
<evidence type="ECO:0000259" key="7">
    <source>
        <dbReference type="SMART" id="SM00900"/>
    </source>
</evidence>
<dbReference type="EMBL" id="JAUDDZ010000005">
    <property type="protein sequence ID" value="MDM8274913.1"/>
    <property type="molecule type" value="Genomic_DNA"/>
</dbReference>
<reference evidence="9" key="1">
    <citation type="submission" date="2023-06" db="EMBL/GenBank/DDBJ databases">
        <title>Identification and characterization of horizontal gene transfer across gut microbiota members of farm animals based on homology search.</title>
        <authorList>
            <person name="Zeman M."/>
            <person name="Kubasova T."/>
            <person name="Jahodarova E."/>
            <person name="Nykrynova M."/>
            <person name="Rychlik I."/>
        </authorList>
    </citation>
    <scope>NUCLEOTIDE SEQUENCE [LARGE SCALE GENOMIC DNA]</scope>
    <source>
        <strain evidence="9">154_Feed</strain>
    </source>
</reference>
<keyword evidence="9" id="KW-1185">Reference proteome</keyword>
<evidence type="ECO:0000313" key="9">
    <source>
        <dbReference type="Proteomes" id="UP001529421"/>
    </source>
</evidence>
<accession>A0ABT7V8T9</accession>
<dbReference type="PANTHER" id="PTHR36118">
    <property type="entry name" value="ION-TRANSLOCATING OXIDOREDUCTASE COMPLEX SUBUNIT G"/>
    <property type="match status" value="1"/>
</dbReference>
<keyword evidence="1" id="KW-0813">Transport</keyword>
<keyword evidence="6" id="KW-0472">Membrane</keyword>
<evidence type="ECO:0000256" key="5">
    <source>
        <dbReference type="ARBA" id="ARBA00022982"/>
    </source>
</evidence>
<organism evidence="8 9">
    <name type="scientific">Enorma phocaeensis</name>
    <dbReference type="NCBI Taxonomy" id="1871019"/>
    <lineage>
        <taxon>Bacteria</taxon>
        <taxon>Bacillati</taxon>
        <taxon>Actinomycetota</taxon>
        <taxon>Coriobacteriia</taxon>
        <taxon>Coriobacteriales</taxon>
        <taxon>Coriobacteriaceae</taxon>
        <taxon>Enorma</taxon>
    </lineage>
</organism>
<keyword evidence="6" id="KW-0812">Transmembrane</keyword>
<gene>
    <name evidence="8" type="ORF">QUW28_05285</name>
</gene>
<reference evidence="8 9" key="2">
    <citation type="submission" date="2023-06" db="EMBL/GenBank/DDBJ databases">
        <authorList>
            <person name="Zeman M."/>
            <person name="Kubasova T."/>
            <person name="Jahodarova E."/>
            <person name="Nykrynova M."/>
            <person name="Rychlik I."/>
        </authorList>
    </citation>
    <scope>NUCLEOTIDE SEQUENCE [LARGE SCALE GENOMIC DNA]</scope>
    <source>
        <strain evidence="8 9">154_Feed</strain>
    </source>
</reference>
<dbReference type="RefSeq" id="WP_289545013.1">
    <property type="nucleotide sequence ID" value="NZ_JAUDDZ010000005.1"/>
</dbReference>
<dbReference type="InterPro" id="IPR007329">
    <property type="entry name" value="FMN-bd"/>
</dbReference>
<name>A0ABT7V8T9_9ACTN</name>
<sequence length="207" mass="21170">MPSSNETSAAPKKPSWIKRHRNGSLYTFVVVLIAACVCGGVTAGVYYAGEWGSTAFADADLRLDEAKGGAQRALLFPDAGSFTQVTAPAIEGLNSVYQTDAGDYVFDVSATGYHGDVELMIGIAADGTVAGIQIVAEDETDGIGSNALTEDFFGTFTGLAATGTLTMEDPASGETQVDGVSGATFTSNAVVADLNIAFEAYAALGGN</sequence>